<feature type="transmembrane region" description="Helical" evidence="8">
    <location>
        <begin position="227"/>
        <end position="256"/>
    </location>
</feature>
<organism evidence="11 12">
    <name type="scientific">Staphylococcus lloydii</name>
    <dbReference type="NCBI Taxonomy" id="2781774"/>
    <lineage>
        <taxon>Bacteria</taxon>
        <taxon>Bacillati</taxon>
        <taxon>Bacillota</taxon>
        <taxon>Bacilli</taxon>
        <taxon>Bacillales</taxon>
        <taxon>Staphylococcaceae</taxon>
        <taxon>Staphylococcus</taxon>
    </lineage>
</organism>
<evidence type="ECO:0000256" key="7">
    <source>
        <dbReference type="ARBA" id="ARBA00025074"/>
    </source>
</evidence>
<dbReference type="GO" id="GO:0015421">
    <property type="term" value="F:ABC-type oligopeptide transporter activity"/>
    <property type="evidence" value="ECO:0007669"/>
    <property type="project" value="TreeGrafter"/>
</dbReference>
<keyword evidence="3" id="KW-0547">Nucleotide-binding</keyword>
<evidence type="ECO:0000259" key="10">
    <source>
        <dbReference type="PROSITE" id="PS50929"/>
    </source>
</evidence>
<dbReference type="SUPFAM" id="SSF52540">
    <property type="entry name" value="P-loop containing nucleoside triphosphate hydrolases"/>
    <property type="match status" value="1"/>
</dbReference>
<dbReference type="InterPro" id="IPR027417">
    <property type="entry name" value="P-loop_NTPase"/>
</dbReference>
<evidence type="ECO:0000313" key="12">
    <source>
        <dbReference type="Proteomes" id="UP000594455"/>
    </source>
</evidence>
<comment type="subcellular location">
    <subcellularLocation>
        <location evidence="1">Cell membrane</location>
        <topology evidence="1">Multi-pass membrane protein</topology>
    </subcellularLocation>
</comment>
<dbReference type="EMBL" id="CP064056">
    <property type="protein sequence ID" value="QPM74727.1"/>
    <property type="molecule type" value="Genomic_DNA"/>
</dbReference>
<dbReference type="SMART" id="SM00382">
    <property type="entry name" value="AAA"/>
    <property type="match status" value="1"/>
</dbReference>
<dbReference type="Pfam" id="PF00005">
    <property type="entry name" value="ABC_tran"/>
    <property type="match status" value="1"/>
</dbReference>
<dbReference type="CDD" id="cd18584">
    <property type="entry name" value="ABC_6TM_AarD_CydD"/>
    <property type="match status" value="1"/>
</dbReference>
<evidence type="ECO:0000256" key="5">
    <source>
        <dbReference type="ARBA" id="ARBA00022989"/>
    </source>
</evidence>
<name>A0A7T1AZ19_9STAP</name>
<dbReference type="GO" id="GO:0016887">
    <property type="term" value="F:ATP hydrolysis activity"/>
    <property type="evidence" value="ECO:0007669"/>
    <property type="project" value="InterPro"/>
</dbReference>
<reference evidence="11 12" key="1">
    <citation type="submission" date="2020-10" db="EMBL/GenBank/DDBJ databases">
        <title>Closed genome sequences of Staphylococcus lloydii sp. nov. and Staphylococcus durrellii sp. nov. Isolated from Captive Fruit Bats (Pteropus livingstonii).</title>
        <authorList>
            <person name="Fountain K."/>
        </authorList>
    </citation>
    <scope>NUCLEOTIDE SEQUENCE [LARGE SCALE GENOMIC DNA]</scope>
    <source>
        <strain evidence="11 12">23_2_7_LY</strain>
    </source>
</reference>
<keyword evidence="4 11" id="KW-0067">ATP-binding</keyword>
<accession>A0A7T1AZ19</accession>
<dbReference type="AlphaFoldDB" id="A0A7T1AZ19"/>
<evidence type="ECO:0000256" key="3">
    <source>
        <dbReference type="ARBA" id="ARBA00022741"/>
    </source>
</evidence>
<dbReference type="InterPro" id="IPR003439">
    <property type="entry name" value="ABC_transporter-like_ATP-bd"/>
</dbReference>
<evidence type="ECO:0000256" key="1">
    <source>
        <dbReference type="ARBA" id="ARBA00004651"/>
    </source>
</evidence>
<comment type="function">
    <text evidence="7">May be involved in multidrug export. Transmembrane domains (TMD) form a pore in the cell membrane and the ATP-binding domain (NBD) is responsible for energy generation.</text>
</comment>
<dbReference type="PROSITE" id="PS50929">
    <property type="entry name" value="ABC_TM1F"/>
    <property type="match status" value="1"/>
</dbReference>
<dbReference type="PANTHER" id="PTHR43394:SF1">
    <property type="entry name" value="ATP-BINDING CASSETTE SUB-FAMILY B MEMBER 10, MITOCHONDRIAL"/>
    <property type="match status" value="1"/>
</dbReference>
<evidence type="ECO:0000256" key="4">
    <source>
        <dbReference type="ARBA" id="ARBA00022840"/>
    </source>
</evidence>
<dbReference type="Gene3D" id="3.40.50.300">
    <property type="entry name" value="P-loop containing nucleotide triphosphate hydrolases"/>
    <property type="match status" value="1"/>
</dbReference>
<feature type="transmembrane region" description="Helical" evidence="8">
    <location>
        <begin position="12"/>
        <end position="37"/>
    </location>
</feature>
<evidence type="ECO:0000256" key="6">
    <source>
        <dbReference type="ARBA" id="ARBA00023136"/>
    </source>
</evidence>
<keyword evidence="6 8" id="KW-0472">Membrane</keyword>
<evidence type="ECO:0000256" key="8">
    <source>
        <dbReference type="SAM" id="Phobius"/>
    </source>
</evidence>
<dbReference type="GO" id="GO:0005886">
    <property type="term" value="C:plasma membrane"/>
    <property type="evidence" value="ECO:0007669"/>
    <property type="project" value="UniProtKB-SubCell"/>
</dbReference>
<dbReference type="Gene3D" id="1.20.1560.10">
    <property type="entry name" value="ABC transporter type 1, transmembrane domain"/>
    <property type="match status" value="1"/>
</dbReference>
<keyword evidence="2 8" id="KW-0812">Transmembrane</keyword>
<feature type="transmembrane region" description="Helical" evidence="8">
    <location>
        <begin position="125"/>
        <end position="142"/>
    </location>
</feature>
<evidence type="ECO:0000259" key="9">
    <source>
        <dbReference type="PROSITE" id="PS50893"/>
    </source>
</evidence>
<dbReference type="InterPro" id="IPR017871">
    <property type="entry name" value="ABC_transporter-like_CS"/>
</dbReference>
<feature type="transmembrane region" description="Helical" evidence="8">
    <location>
        <begin position="49"/>
        <end position="68"/>
    </location>
</feature>
<dbReference type="PROSITE" id="PS00211">
    <property type="entry name" value="ABC_TRANSPORTER_1"/>
    <property type="match status" value="1"/>
</dbReference>
<dbReference type="InterPro" id="IPR036640">
    <property type="entry name" value="ABC1_TM_sf"/>
</dbReference>
<dbReference type="Pfam" id="PF00664">
    <property type="entry name" value="ABC_membrane"/>
    <property type="match status" value="1"/>
</dbReference>
<feature type="domain" description="ABC transporter" evidence="9">
    <location>
        <begin position="322"/>
        <end position="542"/>
    </location>
</feature>
<dbReference type="RefSeq" id="WP_195718576.1">
    <property type="nucleotide sequence ID" value="NZ_CP064056.1"/>
</dbReference>
<sequence length="543" mass="60872">MKRLTKIAMNNKIYLIGMAIVSMFLALTVVIQNIAIAKVLNEVLINKHFQIYGLISLTGVILLLRATFNMLNLNIGNHMASKVAQYFRQQAIDKNSKAPIGSQLNVVTEIIDGILPFFNSYFPQVFKSMMIPLFIIVAMFFIHLNTALIMLVTAPFIPLFYIIFGLKTRDEAKDKMTYLNQFSQQFLNKVKGLVTLKLFNRTEQTERELYEESTHFRTLTMIILRSAFLSGLMLEFITMLGIGLVALEVGLGLVLFHNINFETAAIAIILAPEFYNAIKDLGQSFHTGKQSEGSSDVLFDFLDSAEPKVIAQPQVISSNNMLSLQNIWFKYNDAANYVLQNIHLNIKRGDKIALVGPSGAGKSTLAKIISRQLQPSSGAMYMNETAINFGILSQQPYIFNTSIRNNITMFDDTVADEVINNVLTEVNLQSKIRQLNDGIDTHIGEGGEMLSGGEMRRIELARVLLLQPDVVIFDEPTTGLDIRTEKIIQAAIERHFQQQTIIFIAHRNSTIRQADIVIELNNGKIQNIDGLTSAVKLKGDDLQ</sequence>
<protein>
    <submittedName>
        <fullName evidence="11">ABC transporter ATP-binding protein/permease</fullName>
    </submittedName>
</protein>
<dbReference type="PROSITE" id="PS50893">
    <property type="entry name" value="ABC_TRANSPORTER_2"/>
    <property type="match status" value="1"/>
</dbReference>
<gene>
    <name evidence="11" type="ORF">ISP08_10315</name>
</gene>
<keyword evidence="5 8" id="KW-1133">Transmembrane helix</keyword>
<feature type="domain" description="ABC transmembrane type-1" evidence="10">
    <location>
        <begin position="16"/>
        <end position="290"/>
    </location>
</feature>
<keyword evidence="12" id="KW-1185">Reference proteome</keyword>
<dbReference type="KEGG" id="sllo:ISP08_10315"/>
<dbReference type="Proteomes" id="UP000594455">
    <property type="component" value="Chromosome"/>
</dbReference>
<feature type="transmembrane region" description="Helical" evidence="8">
    <location>
        <begin position="148"/>
        <end position="166"/>
    </location>
</feature>
<dbReference type="InterPro" id="IPR039421">
    <property type="entry name" value="Type_1_exporter"/>
</dbReference>
<evidence type="ECO:0000313" key="11">
    <source>
        <dbReference type="EMBL" id="QPM74727.1"/>
    </source>
</evidence>
<dbReference type="GO" id="GO:0005524">
    <property type="term" value="F:ATP binding"/>
    <property type="evidence" value="ECO:0007669"/>
    <property type="project" value="UniProtKB-KW"/>
</dbReference>
<dbReference type="PANTHER" id="PTHR43394">
    <property type="entry name" value="ATP-DEPENDENT PERMEASE MDL1, MITOCHONDRIAL"/>
    <property type="match status" value="1"/>
</dbReference>
<proteinExistence type="predicted"/>
<dbReference type="SUPFAM" id="SSF90123">
    <property type="entry name" value="ABC transporter transmembrane region"/>
    <property type="match status" value="1"/>
</dbReference>
<evidence type="ECO:0000256" key="2">
    <source>
        <dbReference type="ARBA" id="ARBA00022692"/>
    </source>
</evidence>
<dbReference type="InterPro" id="IPR011527">
    <property type="entry name" value="ABC1_TM_dom"/>
</dbReference>
<dbReference type="InterPro" id="IPR003593">
    <property type="entry name" value="AAA+_ATPase"/>
</dbReference>